<name>A0A835HJH4_9MAGN</name>
<dbReference type="PANTHER" id="PTHR33144">
    <property type="entry name" value="OS10G0409366 PROTEIN-RELATED"/>
    <property type="match status" value="1"/>
</dbReference>
<evidence type="ECO:0000313" key="2">
    <source>
        <dbReference type="EMBL" id="KAF9599253.1"/>
    </source>
</evidence>
<evidence type="ECO:0000256" key="1">
    <source>
        <dbReference type="SAM" id="MobiDB-lite"/>
    </source>
</evidence>
<gene>
    <name evidence="2" type="ORF">IFM89_036551</name>
</gene>
<dbReference type="OrthoDB" id="1429008at2759"/>
<keyword evidence="3" id="KW-1185">Reference proteome</keyword>
<sequence>MDDDIEDAYPLDKKGKEHILSNVEYQQVRKWVLKHSPENDDWEEQVLKYQKYVQDHKSTGRSRKGSQPKELDYIPWLRLQLQNEKESAFKRIVDGSSFKAMSYNIYAVNGPKILELDYEDFKQTVFYYDRIKATRMSHGSDLSDQLEQGESPDEEGSVTQEREFNDDGQPIGENKAKYVTAIGKVARTHIPITCYDWPTLDTIDKNLKDKLWDCILEEFDLPPCRKGTTLHKLNIAWKQRKSSLRCKWYDKFPTDVKQKRNIPPLVKKEDWEQFVDLCSTEVE</sequence>
<dbReference type="AlphaFoldDB" id="A0A835HJH4"/>
<proteinExistence type="predicted"/>
<reference evidence="2 3" key="1">
    <citation type="submission" date="2020-10" db="EMBL/GenBank/DDBJ databases">
        <title>The Coptis chinensis genome and diversification of protoberbering-type alkaloids.</title>
        <authorList>
            <person name="Wang B."/>
            <person name="Shu S."/>
            <person name="Song C."/>
            <person name="Liu Y."/>
        </authorList>
    </citation>
    <scope>NUCLEOTIDE SEQUENCE [LARGE SCALE GENOMIC DNA]</scope>
    <source>
        <strain evidence="2">HL-2020</strain>
        <tissue evidence="2">Leaf</tissue>
    </source>
</reference>
<accession>A0A835HJH4</accession>
<protein>
    <submittedName>
        <fullName evidence="2">Uncharacterized protein</fullName>
    </submittedName>
</protein>
<dbReference type="Proteomes" id="UP000631114">
    <property type="component" value="Unassembled WGS sequence"/>
</dbReference>
<feature type="region of interest" description="Disordered" evidence="1">
    <location>
        <begin position="139"/>
        <end position="172"/>
    </location>
</feature>
<organism evidence="2 3">
    <name type="scientific">Coptis chinensis</name>
    <dbReference type="NCBI Taxonomy" id="261450"/>
    <lineage>
        <taxon>Eukaryota</taxon>
        <taxon>Viridiplantae</taxon>
        <taxon>Streptophyta</taxon>
        <taxon>Embryophyta</taxon>
        <taxon>Tracheophyta</taxon>
        <taxon>Spermatophyta</taxon>
        <taxon>Magnoliopsida</taxon>
        <taxon>Ranunculales</taxon>
        <taxon>Ranunculaceae</taxon>
        <taxon>Coptidoideae</taxon>
        <taxon>Coptis</taxon>
    </lineage>
</organism>
<evidence type="ECO:0000313" key="3">
    <source>
        <dbReference type="Proteomes" id="UP000631114"/>
    </source>
</evidence>
<dbReference type="PANTHER" id="PTHR33144:SF25">
    <property type="entry name" value="DUF4216 DOMAIN-CONTAINING PROTEIN"/>
    <property type="match status" value="1"/>
</dbReference>
<dbReference type="EMBL" id="JADFTS010000007">
    <property type="protein sequence ID" value="KAF9599253.1"/>
    <property type="molecule type" value="Genomic_DNA"/>
</dbReference>
<comment type="caution">
    <text evidence="2">The sequence shown here is derived from an EMBL/GenBank/DDBJ whole genome shotgun (WGS) entry which is preliminary data.</text>
</comment>